<dbReference type="Pfam" id="PF01047">
    <property type="entry name" value="MarR"/>
    <property type="match status" value="1"/>
</dbReference>
<sequence>MEPHRQFFWEYAVMYRPYINQLNEQLSPFRLSVPLWSIMHLLFHDGPHTIGGISNRQNVEKPTITKMVQRLVELDIVEAQPGSDRRTRIIQLTDHGTEVFGQVREKISSYQESLVKDISEKELRSAALVLRKISRHF</sequence>
<comment type="caution">
    <text evidence="3">The sequence shown here is derived from an EMBL/GenBank/DDBJ whole genome shotgun (WGS) entry which is preliminary data.</text>
</comment>
<dbReference type="InterPro" id="IPR000835">
    <property type="entry name" value="HTH_MarR-typ"/>
</dbReference>
<dbReference type="PROSITE" id="PS50995">
    <property type="entry name" value="HTH_MARR_2"/>
    <property type="match status" value="1"/>
</dbReference>
<dbReference type="EMBL" id="BOQT01000011">
    <property type="protein sequence ID" value="GIN21871.1"/>
    <property type="molecule type" value="Genomic_DNA"/>
</dbReference>
<dbReference type="Proteomes" id="UP000680279">
    <property type="component" value="Unassembled WGS sequence"/>
</dbReference>
<dbReference type="InterPro" id="IPR036388">
    <property type="entry name" value="WH-like_DNA-bd_sf"/>
</dbReference>
<dbReference type="InterPro" id="IPR039422">
    <property type="entry name" value="MarR/SlyA-like"/>
</dbReference>
<accession>A0ABQ4K823</accession>
<evidence type="ECO:0000313" key="3">
    <source>
        <dbReference type="EMBL" id="GIN21871.1"/>
    </source>
</evidence>
<gene>
    <name evidence="3" type="ORF">J1TS3_30050</name>
</gene>
<keyword evidence="1" id="KW-0238">DNA-binding</keyword>
<reference evidence="3 4" key="1">
    <citation type="submission" date="2021-03" db="EMBL/GenBank/DDBJ databases">
        <title>Antimicrobial resistance genes in bacteria isolated from Japanese honey, and their potential for conferring macrolide and lincosamide resistance in the American foulbrood pathogen Paenibacillus larvae.</title>
        <authorList>
            <person name="Okamoto M."/>
            <person name="Kumagai M."/>
            <person name="Kanamori H."/>
            <person name="Takamatsu D."/>
        </authorList>
    </citation>
    <scope>NUCLEOTIDE SEQUENCE [LARGE SCALE GENOMIC DNA]</scope>
    <source>
        <strain evidence="3 4">J1TS3</strain>
    </source>
</reference>
<evidence type="ECO:0000313" key="4">
    <source>
        <dbReference type="Proteomes" id="UP000680279"/>
    </source>
</evidence>
<dbReference type="InterPro" id="IPR036390">
    <property type="entry name" value="WH_DNA-bd_sf"/>
</dbReference>
<dbReference type="SMART" id="SM00347">
    <property type="entry name" value="HTH_MARR"/>
    <property type="match status" value="1"/>
</dbReference>
<dbReference type="RefSeq" id="WP_018706872.1">
    <property type="nucleotide sequence ID" value="NZ_BOQT01000011.1"/>
</dbReference>
<dbReference type="SUPFAM" id="SSF46785">
    <property type="entry name" value="Winged helix' DNA-binding domain"/>
    <property type="match status" value="1"/>
</dbReference>
<dbReference type="Gene3D" id="1.10.10.10">
    <property type="entry name" value="Winged helix-like DNA-binding domain superfamily/Winged helix DNA-binding domain"/>
    <property type="match status" value="1"/>
</dbReference>
<dbReference type="PANTHER" id="PTHR33164">
    <property type="entry name" value="TRANSCRIPTIONAL REGULATOR, MARR FAMILY"/>
    <property type="match status" value="1"/>
</dbReference>
<dbReference type="PANTHER" id="PTHR33164:SF43">
    <property type="entry name" value="HTH-TYPE TRANSCRIPTIONAL REPRESSOR YETL"/>
    <property type="match status" value="1"/>
</dbReference>
<protein>
    <recommendedName>
        <fullName evidence="2">HTH marR-type domain-containing protein</fullName>
    </recommendedName>
</protein>
<evidence type="ECO:0000256" key="1">
    <source>
        <dbReference type="ARBA" id="ARBA00023125"/>
    </source>
</evidence>
<organism evidence="3 4">
    <name type="scientific">Siminovitchia fordii</name>
    <dbReference type="NCBI Taxonomy" id="254759"/>
    <lineage>
        <taxon>Bacteria</taxon>
        <taxon>Bacillati</taxon>
        <taxon>Bacillota</taxon>
        <taxon>Bacilli</taxon>
        <taxon>Bacillales</taxon>
        <taxon>Bacillaceae</taxon>
        <taxon>Siminovitchia</taxon>
    </lineage>
</organism>
<name>A0ABQ4K823_9BACI</name>
<evidence type="ECO:0000259" key="2">
    <source>
        <dbReference type="PROSITE" id="PS50995"/>
    </source>
</evidence>
<proteinExistence type="predicted"/>
<feature type="domain" description="HTH marR-type" evidence="2">
    <location>
        <begin position="1"/>
        <end position="135"/>
    </location>
</feature>
<keyword evidence="4" id="KW-1185">Reference proteome</keyword>